<organism evidence="1 2">
    <name type="scientific">Halpernia frigidisoli</name>
    <dbReference type="NCBI Taxonomy" id="1125876"/>
    <lineage>
        <taxon>Bacteria</taxon>
        <taxon>Pseudomonadati</taxon>
        <taxon>Bacteroidota</taxon>
        <taxon>Flavobacteriia</taxon>
        <taxon>Flavobacteriales</taxon>
        <taxon>Weeksellaceae</taxon>
        <taxon>Chryseobacterium group</taxon>
        <taxon>Halpernia</taxon>
    </lineage>
</organism>
<evidence type="ECO:0000313" key="2">
    <source>
        <dbReference type="Proteomes" id="UP000198931"/>
    </source>
</evidence>
<dbReference type="STRING" id="1125876.SAMN05443292_1043"/>
<accession>A0A1I3EF33</accession>
<protein>
    <submittedName>
        <fullName evidence="1">Uncharacterized protein</fullName>
    </submittedName>
</protein>
<name>A0A1I3EF33_9FLAO</name>
<keyword evidence="2" id="KW-1185">Reference proteome</keyword>
<sequence length="32" mass="3843">MIQIKKEKLNHTDEEFEDLKTTINKLLIKISK</sequence>
<dbReference type="EMBL" id="FOQT01000001">
    <property type="protein sequence ID" value="SFH97558.1"/>
    <property type="molecule type" value="Genomic_DNA"/>
</dbReference>
<dbReference type="AlphaFoldDB" id="A0A1I3EF33"/>
<reference evidence="1 2" key="1">
    <citation type="submission" date="2016-10" db="EMBL/GenBank/DDBJ databases">
        <authorList>
            <person name="de Groot N.N."/>
        </authorList>
    </citation>
    <scope>NUCLEOTIDE SEQUENCE [LARGE SCALE GENOMIC DNA]</scope>
    <source>
        <strain evidence="1 2">DSM 26000</strain>
    </source>
</reference>
<gene>
    <name evidence="1" type="ORF">SAMN05443292_1043</name>
</gene>
<evidence type="ECO:0000313" key="1">
    <source>
        <dbReference type="EMBL" id="SFH97558.1"/>
    </source>
</evidence>
<dbReference type="Proteomes" id="UP000198931">
    <property type="component" value="Unassembled WGS sequence"/>
</dbReference>
<proteinExistence type="predicted"/>